<protein>
    <submittedName>
        <fullName evidence="1">Uncharacterized protein</fullName>
    </submittedName>
</protein>
<reference evidence="2" key="1">
    <citation type="journal article" date="2018" name="Nat. Plants">
        <title>Whole-genome landscape of Medicago truncatula symbiotic genes.</title>
        <authorList>
            <person name="Pecrix Y."/>
            <person name="Staton S.E."/>
            <person name="Sallet E."/>
            <person name="Lelandais-Briere C."/>
            <person name="Moreau S."/>
            <person name="Carrere S."/>
            <person name="Blein T."/>
            <person name="Jardinaud M.F."/>
            <person name="Latrasse D."/>
            <person name="Zouine M."/>
            <person name="Zahm M."/>
            <person name="Kreplak J."/>
            <person name="Mayjonade B."/>
            <person name="Satge C."/>
            <person name="Perez M."/>
            <person name="Cauet S."/>
            <person name="Marande W."/>
            <person name="Chantry-Darmon C."/>
            <person name="Lopez-Roques C."/>
            <person name="Bouchez O."/>
            <person name="Berard A."/>
            <person name="Debelle F."/>
            <person name="Munos S."/>
            <person name="Bendahmane A."/>
            <person name="Berges H."/>
            <person name="Niebel A."/>
            <person name="Buitink J."/>
            <person name="Frugier F."/>
            <person name="Benhamed M."/>
            <person name="Crespi M."/>
            <person name="Gouzy J."/>
            <person name="Gamas P."/>
        </authorList>
    </citation>
    <scope>NUCLEOTIDE SEQUENCE [LARGE SCALE GENOMIC DNA]</scope>
    <source>
        <strain evidence="2">cv. Jemalong A17</strain>
    </source>
</reference>
<dbReference type="Proteomes" id="UP000265566">
    <property type="component" value="Chromosome 1"/>
</dbReference>
<proteinExistence type="predicted"/>
<sequence length="106" mass="12844">MYWKNYESSYHMVYYMEVWQSVKNGSFMLIVENERIDLDKSEDNRQMLRLRQYRMTGRHATFSSLLLDSINITVYPTINLQRRCGIPCKSMSINILTQEYELFHMK</sequence>
<organism evidence="1 2">
    <name type="scientific">Medicago truncatula</name>
    <name type="common">Barrel medic</name>
    <name type="synonym">Medicago tribuloides</name>
    <dbReference type="NCBI Taxonomy" id="3880"/>
    <lineage>
        <taxon>Eukaryota</taxon>
        <taxon>Viridiplantae</taxon>
        <taxon>Streptophyta</taxon>
        <taxon>Embryophyta</taxon>
        <taxon>Tracheophyta</taxon>
        <taxon>Spermatophyta</taxon>
        <taxon>Magnoliopsida</taxon>
        <taxon>eudicotyledons</taxon>
        <taxon>Gunneridae</taxon>
        <taxon>Pentapetalae</taxon>
        <taxon>rosids</taxon>
        <taxon>fabids</taxon>
        <taxon>Fabales</taxon>
        <taxon>Fabaceae</taxon>
        <taxon>Papilionoideae</taxon>
        <taxon>50 kb inversion clade</taxon>
        <taxon>NPAAA clade</taxon>
        <taxon>Hologalegina</taxon>
        <taxon>IRL clade</taxon>
        <taxon>Trifolieae</taxon>
        <taxon>Medicago</taxon>
    </lineage>
</organism>
<dbReference type="EMBL" id="PSQE01000001">
    <property type="protein sequence ID" value="RHN81827.1"/>
    <property type="molecule type" value="Genomic_DNA"/>
</dbReference>
<evidence type="ECO:0000313" key="1">
    <source>
        <dbReference type="EMBL" id="RHN81827.1"/>
    </source>
</evidence>
<comment type="caution">
    <text evidence="1">The sequence shown here is derived from an EMBL/GenBank/DDBJ whole genome shotgun (WGS) entry which is preliminary data.</text>
</comment>
<dbReference type="Gramene" id="rna5918">
    <property type="protein sequence ID" value="RHN81827.1"/>
    <property type="gene ID" value="gene5918"/>
</dbReference>
<gene>
    <name evidence="1" type="ORF">MtrunA17_Chr1g0203321</name>
</gene>
<evidence type="ECO:0000313" key="2">
    <source>
        <dbReference type="Proteomes" id="UP000265566"/>
    </source>
</evidence>
<accession>A0A396K7P6</accession>
<name>A0A396K7P6_MEDTR</name>
<dbReference type="AlphaFoldDB" id="A0A396K7P6"/>